<dbReference type="Proteomes" id="UP000545037">
    <property type="component" value="Unassembled WGS sequence"/>
</dbReference>
<dbReference type="GO" id="GO:0016740">
    <property type="term" value="F:transferase activity"/>
    <property type="evidence" value="ECO:0007669"/>
    <property type="project" value="UniProtKB-KW"/>
</dbReference>
<proteinExistence type="predicted"/>
<dbReference type="EMBL" id="JACHOR010000002">
    <property type="protein sequence ID" value="MBB5745613.1"/>
    <property type="molecule type" value="Genomic_DNA"/>
</dbReference>
<organism evidence="2 3">
    <name type="scientific">Brevundimonas variabilis</name>
    <dbReference type="NCBI Taxonomy" id="74312"/>
    <lineage>
        <taxon>Bacteria</taxon>
        <taxon>Pseudomonadati</taxon>
        <taxon>Pseudomonadota</taxon>
        <taxon>Alphaproteobacteria</taxon>
        <taxon>Caulobacterales</taxon>
        <taxon>Caulobacteraceae</taxon>
        <taxon>Brevundimonas</taxon>
    </lineage>
</organism>
<keyword evidence="3" id="KW-1185">Reference proteome</keyword>
<evidence type="ECO:0000259" key="1">
    <source>
        <dbReference type="Pfam" id="PF13480"/>
    </source>
</evidence>
<evidence type="ECO:0000313" key="2">
    <source>
        <dbReference type="EMBL" id="MBB5745613.1"/>
    </source>
</evidence>
<dbReference type="RefSeq" id="WP_183212589.1">
    <property type="nucleotide sequence ID" value="NZ_JACHOR010000002.1"/>
</dbReference>
<reference evidence="2 3" key="1">
    <citation type="submission" date="2020-08" db="EMBL/GenBank/DDBJ databases">
        <title>Genomic Encyclopedia of Type Strains, Phase IV (KMG-IV): sequencing the most valuable type-strain genomes for metagenomic binning, comparative biology and taxonomic classification.</title>
        <authorList>
            <person name="Goeker M."/>
        </authorList>
    </citation>
    <scope>NUCLEOTIDE SEQUENCE [LARGE SCALE GENOMIC DNA]</scope>
    <source>
        <strain evidence="2 3">DSM 4737</strain>
    </source>
</reference>
<keyword evidence="2" id="KW-0808">Transferase</keyword>
<dbReference type="InterPro" id="IPR016181">
    <property type="entry name" value="Acyl_CoA_acyltransferase"/>
</dbReference>
<protein>
    <submittedName>
        <fullName evidence="2">CelD/BcsL family acetyltransferase involved in cellulose biosynthesis</fullName>
    </submittedName>
</protein>
<name>A0A7W9CH87_9CAUL</name>
<dbReference type="InterPro" id="IPR038740">
    <property type="entry name" value="BioF2-like_GNAT_dom"/>
</dbReference>
<evidence type="ECO:0000313" key="3">
    <source>
        <dbReference type="Proteomes" id="UP000545037"/>
    </source>
</evidence>
<sequence length="385" mass="41753">MTLDLGRLRVDILATEDLSDSDVEQWQAIQASHPAFESPLLSADFAFAVSRARDDVRVAVYRRGDRAVGFLAHHRRPGGFGRPIGSPFSDYHALLCAADLGVSGPEAVRMAGLKAFRHNGLIDPHGLFAGTAEGQHTYAIELSGTPEAFLETVRAASPKKFKNYRRLQNRLAESGALRMGPDRSQATFDQIMGWKSEQFTRTGVQDVLKPDWTRRMMQSLFDTTDGRMTGLLLTLYAGDVLVGGHFGVMAAGVFHPWIASTNPELAALSPGQAFLDQAIRSMPALGIRVYDLGPGHDHYKKPFASTEREVGVGLTVVSGAIGTLPRVKESVWSLGGLDRVSAVSRIRKRLDHIAAVDPSASGRARGLLEAAWSIQKRLASADAKA</sequence>
<dbReference type="Pfam" id="PF13480">
    <property type="entry name" value="Acetyltransf_6"/>
    <property type="match status" value="1"/>
</dbReference>
<gene>
    <name evidence="2" type="ORF">GGR13_001197</name>
</gene>
<feature type="domain" description="BioF2-like acetyltransferase" evidence="1">
    <location>
        <begin position="159"/>
        <end position="301"/>
    </location>
</feature>
<dbReference type="AlphaFoldDB" id="A0A7W9CH87"/>
<accession>A0A7W9CH87</accession>
<dbReference type="SUPFAM" id="SSF55729">
    <property type="entry name" value="Acyl-CoA N-acyltransferases (Nat)"/>
    <property type="match status" value="1"/>
</dbReference>
<dbReference type="Gene3D" id="3.40.630.30">
    <property type="match status" value="1"/>
</dbReference>
<comment type="caution">
    <text evidence="2">The sequence shown here is derived from an EMBL/GenBank/DDBJ whole genome shotgun (WGS) entry which is preliminary data.</text>
</comment>